<dbReference type="GO" id="GO:0004560">
    <property type="term" value="F:alpha-L-fucosidase activity"/>
    <property type="evidence" value="ECO:0007669"/>
    <property type="project" value="UniProtKB-EC"/>
</dbReference>
<organism evidence="9 10">
    <name type="scientific">Microbacter margulisiae</name>
    <dbReference type="NCBI Taxonomy" id="1350067"/>
    <lineage>
        <taxon>Bacteria</taxon>
        <taxon>Pseudomonadati</taxon>
        <taxon>Bacteroidota</taxon>
        <taxon>Bacteroidia</taxon>
        <taxon>Bacteroidales</taxon>
        <taxon>Porphyromonadaceae</taxon>
        <taxon>Microbacter</taxon>
    </lineage>
</organism>
<name>A0A7W5DQA9_9PORP</name>
<evidence type="ECO:0000313" key="10">
    <source>
        <dbReference type="Proteomes" id="UP000544222"/>
    </source>
</evidence>
<dbReference type="AlphaFoldDB" id="A0A7W5DQA9"/>
<dbReference type="PANTHER" id="PTHR10030">
    <property type="entry name" value="ALPHA-L-FUCOSIDASE"/>
    <property type="match status" value="1"/>
</dbReference>
<evidence type="ECO:0000256" key="5">
    <source>
        <dbReference type="ARBA" id="ARBA00022801"/>
    </source>
</evidence>
<feature type="domain" description="Glycoside hydrolase family 29 N-terminal" evidence="8">
    <location>
        <begin position="11"/>
        <end position="328"/>
    </location>
</feature>
<evidence type="ECO:0000256" key="4">
    <source>
        <dbReference type="ARBA" id="ARBA00022729"/>
    </source>
</evidence>
<reference evidence="9 10" key="1">
    <citation type="submission" date="2020-08" db="EMBL/GenBank/DDBJ databases">
        <title>Genomic Encyclopedia of Type Strains, Phase IV (KMG-IV): sequencing the most valuable type-strain genomes for metagenomic binning, comparative biology and taxonomic classification.</title>
        <authorList>
            <person name="Goeker M."/>
        </authorList>
    </citation>
    <scope>NUCLEOTIDE SEQUENCE [LARGE SCALE GENOMIC DNA]</scope>
    <source>
        <strain evidence="9 10">DSM 27471</strain>
    </source>
</reference>
<evidence type="ECO:0000256" key="3">
    <source>
        <dbReference type="ARBA" id="ARBA00012662"/>
    </source>
</evidence>
<comment type="similarity">
    <text evidence="2">Belongs to the glycosyl hydrolase 29 family.</text>
</comment>
<comment type="function">
    <text evidence="1">Alpha-L-fucosidase is responsible for hydrolyzing the alpha-1,6-linked fucose joined to the reducing-end N-acetylglucosamine of the carbohydrate moieties of glycoproteins.</text>
</comment>
<comment type="caution">
    <text evidence="9">The sequence shown here is derived from an EMBL/GenBank/DDBJ whole genome shotgun (WGS) entry which is preliminary data.</text>
</comment>
<dbReference type="Gene3D" id="3.20.20.80">
    <property type="entry name" value="Glycosidases"/>
    <property type="match status" value="1"/>
</dbReference>
<keyword evidence="10" id="KW-1185">Reference proteome</keyword>
<dbReference type="EMBL" id="JACHYB010000001">
    <property type="protein sequence ID" value="MBB3186788.1"/>
    <property type="molecule type" value="Genomic_DNA"/>
</dbReference>
<dbReference type="SMART" id="SM00812">
    <property type="entry name" value="Alpha_L_fucos"/>
    <property type="match status" value="1"/>
</dbReference>
<keyword evidence="5 9" id="KW-0378">Hydrolase</keyword>
<dbReference type="Proteomes" id="UP000544222">
    <property type="component" value="Unassembled WGS sequence"/>
</dbReference>
<dbReference type="PIRSF" id="PIRSF001092">
    <property type="entry name" value="Alpha-L-fucosidase"/>
    <property type="match status" value="1"/>
</dbReference>
<keyword evidence="6 9" id="KW-0326">Glycosidase</keyword>
<evidence type="ECO:0000256" key="7">
    <source>
        <dbReference type="PIRSR" id="PIRSR001092-1"/>
    </source>
</evidence>
<dbReference type="GO" id="GO:0006004">
    <property type="term" value="P:fucose metabolic process"/>
    <property type="evidence" value="ECO:0007669"/>
    <property type="project" value="InterPro"/>
</dbReference>
<gene>
    <name evidence="9" type="ORF">FHX64_000951</name>
</gene>
<dbReference type="InterPro" id="IPR017853">
    <property type="entry name" value="GH"/>
</dbReference>
<dbReference type="InterPro" id="IPR057739">
    <property type="entry name" value="Glyco_hydro_29_N"/>
</dbReference>
<accession>A0A7W5DQA9</accession>
<evidence type="ECO:0000313" key="9">
    <source>
        <dbReference type="EMBL" id="MBB3186788.1"/>
    </source>
</evidence>
<dbReference type="InterPro" id="IPR000933">
    <property type="entry name" value="Glyco_hydro_29"/>
</dbReference>
<dbReference type="Pfam" id="PF01120">
    <property type="entry name" value="Alpha_L_fucos"/>
    <property type="match status" value="1"/>
</dbReference>
<dbReference type="InterPro" id="IPR016286">
    <property type="entry name" value="FUC_metazoa-typ"/>
</dbReference>
<dbReference type="EC" id="3.2.1.51" evidence="3"/>
<evidence type="ECO:0000256" key="2">
    <source>
        <dbReference type="ARBA" id="ARBA00007951"/>
    </source>
</evidence>
<keyword evidence="4" id="KW-0732">Signal</keyword>
<dbReference type="PANTHER" id="PTHR10030:SF37">
    <property type="entry name" value="ALPHA-L-FUCOSIDASE-RELATED"/>
    <property type="match status" value="1"/>
</dbReference>
<feature type="site" description="May be important for catalysis" evidence="7">
    <location>
        <position position="261"/>
    </location>
</feature>
<evidence type="ECO:0000259" key="8">
    <source>
        <dbReference type="Pfam" id="PF01120"/>
    </source>
</evidence>
<dbReference type="GO" id="GO:0016139">
    <property type="term" value="P:glycoside catabolic process"/>
    <property type="evidence" value="ECO:0007669"/>
    <property type="project" value="TreeGrafter"/>
</dbReference>
<evidence type="ECO:0000256" key="1">
    <source>
        <dbReference type="ARBA" id="ARBA00004071"/>
    </source>
</evidence>
<evidence type="ECO:0000256" key="6">
    <source>
        <dbReference type="ARBA" id="ARBA00023295"/>
    </source>
</evidence>
<sequence>MKNYHQIVERTRWWRDARFGMFIHFGAYAVPARGEWVKSDERLTTAQYERYVEEFNPKDFDARKWAKIAKAAGVKYAVLTAKHHDGFCMFDSKLTTYTISHYFHGRDIVREFLDAFRAEGIKVGLYYSLIDWHHPDYPNVGNHPQRGDSAYSKHHFNWNNYLKYMHGQVEELMKNYGKIDILWFDYSFDNYSGEKWGAKELVKMIRKYQPDIILNNRLEVNQGTDTTGRVLGYGDFETPEQGIPDKGLTDRYGNPIPWETCMTMNNNWGYDAFDHNWKSPALIIQSLVNCVSKNGNLLLNVGPDAEGNIPEKSVEILSTIGKWMDKNSASIYGCGAASLAKPDWGRYTQKGDTLFAHWMNLNLGPINVQGLTQKVKSVYLLSTGAEMPSVTSWWGNSERNNFFINVNTPVYQTFERPDLFDTVFKIELDKTSNREAAH</sequence>
<dbReference type="PRINTS" id="PR00741">
    <property type="entry name" value="GLHYDRLASE29"/>
</dbReference>
<protein>
    <recommendedName>
        <fullName evidence="3">alpha-L-fucosidase</fullName>
        <ecNumber evidence="3">3.2.1.51</ecNumber>
    </recommendedName>
</protein>
<dbReference type="GO" id="GO:0005764">
    <property type="term" value="C:lysosome"/>
    <property type="evidence" value="ECO:0007669"/>
    <property type="project" value="TreeGrafter"/>
</dbReference>
<proteinExistence type="inferred from homology"/>
<dbReference type="SUPFAM" id="SSF51445">
    <property type="entry name" value="(Trans)glycosidases"/>
    <property type="match status" value="1"/>
</dbReference>